<feature type="domain" description="Putative metallopeptidase" evidence="3">
    <location>
        <begin position="444"/>
        <end position="660"/>
    </location>
</feature>
<dbReference type="InterPro" id="IPR018698">
    <property type="entry name" value="VWA-like_dom"/>
</dbReference>
<feature type="domain" description="VWA-like" evidence="2">
    <location>
        <begin position="847"/>
        <end position="969"/>
    </location>
</feature>
<dbReference type="SUPFAM" id="SSF53300">
    <property type="entry name" value="vWA-like"/>
    <property type="match status" value="1"/>
</dbReference>
<evidence type="ECO:0000259" key="3">
    <source>
        <dbReference type="Pfam" id="PF13203"/>
    </source>
</evidence>
<evidence type="ECO:0000259" key="2">
    <source>
        <dbReference type="Pfam" id="PF09967"/>
    </source>
</evidence>
<dbReference type="Proteomes" id="UP000565613">
    <property type="component" value="Unassembled WGS sequence"/>
</dbReference>
<feature type="compositionally biased region" description="Basic and acidic residues" evidence="1">
    <location>
        <begin position="741"/>
        <end position="756"/>
    </location>
</feature>
<feature type="compositionally biased region" description="Low complexity" evidence="1">
    <location>
        <begin position="403"/>
        <end position="414"/>
    </location>
</feature>
<dbReference type="PANTHER" id="PTHR38730">
    <property type="entry name" value="SLL7028 PROTEIN"/>
    <property type="match status" value="1"/>
</dbReference>
<protein>
    <recommendedName>
        <fullName evidence="6">VWA-like domain-containing protein</fullName>
    </recommendedName>
</protein>
<dbReference type="EMBL" id="JABAGR010000002">
    <property type="protein sequence ID" value="NMF25351.1"/>
    <property type="molecule type" value="Genomic_DNA"/>
</dbReference>
<sequence>MRDTDAHTAGARQDSRVQALLEAARAAICAQPSRGQEARADVRALAPFAEAVSATEAVDLLERASAFGQVDVVDAVWDAFDGDFAYTGWALALALRCACEDVARDLLARGVDLLGDFRKPRRLRALMPHEGTFTRFDLTRESPTLFLNNMDHTVSTEVFEPFTGVEQLAGCPYARKTSVADACACVLRLARDGLFDATVFDDLFRAAVVRAWHALRHPTSRDPKTAEACFDLGRRMLALHRERGMGDANVELVLGNLVVPRADRSVVGFVCKNAPDVFLGRMMALDWLRADVDLLRAMVPLLSPGTPAQNAELLRIMAGAGHMQEVQTVAAWPHALDPASADAAIQAASAAGHAEAATWLLARKQGVPAHAATGEKNARPAPAPAIDATTAALPHRACVPAAPAAPASANAPAAPTDPAPTSPAPDATDTRHTEREELASRVVDLARGLIVAENPFLASSFALLDLEPAHGGATFSTDGRTVSFDVDRALAAFTATREAPIHDLMHVLVHCLMLHPFVGATVDRAAWDLAADIVAEALAAEVVGPRDDDRGRHTEAALDLIESTLGARVTTERLYHALRRGAFQNARADWQRLFFVDDHAPWYHEESPQRPARPGAAEKDADASGEGTGQGSSQAGPQAGDSPKAADGDSGQGTEPAEPQFADADDASPNDRAPQPAGSDYRDGMSDGAEGPAASADGSRQVMAPADADGADHVPPRGPQVSGPRQEDAQRPARPSAQEARSSRPDLRQAEEAWRREAKSVRVNLQTLSRKRGSKLGRFVGELEVSTHEQVDYRDFLRQFAVQSEEMRLSDDEFDYVFYTYGLSLYGDMPLIEPLEYRDEKRIRDFVIVIDTSSSVTQDVVQQFVNTTFDVLTSESSFFQKVNVHIIQADQRVQSDTKITSLAELDRWRRNIKLFGFGGTDFRPAFTYVNELLANGEFDDLSGLIYFTDGWGIYPDRMPPYKTTFVFYDEDHRPELVPAWALQITLHPGEFESMSVY</sequence>
<evidence type="ECO:0000313" key="5">
    <source>
        <dbReference type="Proteomes" id="UP000565613"/>
    </source>
</evidence>
<dbReference type="InterPro" id="IPR036465">
    <property type="entry name" value="vWFA_dom_sf"/>
</dbReference>
<dbReference type="PANTHER" id="PTHR38730:SF1">
    <property type="entry name" value="SLL7028 PROTEIN"/>
    <property type="match status" value="1"/>
</dbReference>
<proteinExistence type="predicted"/>
<evidence type="ECO:0008006" key="6">
    <source>
        <dbReference type="Google" id="ProtNLM"/>
    </source>
</evidence>
<dbReference type="InterPro" id="IPR025154">
    <property type="entry name" value="Put_metallopeptidase_dom"/>
</dbReference>
<organism evidence="4 5">
    <name type="scientific">Parafannyhessea umbonata</name>
    <dbReference type="NCBI Taxonomy" id="604330"/>
    <lineage>
        <taxon>Bacteria</taxon>
        <taxon>Bacillati</taxon>
        <taxon>Actinomycetota</taxon>
        <taxon>Coriobacteriia</taxon>
        <taxon>Coriobacteriales</taxon>
        <taxon>Atopobiaceae</taxon>
        <taxon>Parafannyhessea</taxon>
    </lineage>
</organism>
<dbReference type="RefSeq" id="WP_170103426.1">
    <property type="nucleotide sequence ID" value="NZ_JABAGR010000002.1"/>
</dbReference>
<dbReference type="AlphaFoldDB" id="A0A7X9T9H6"/>
<reference evidence="4 5" key="1">
    <citation type="submission" date="2020-04" db="EMBL/GenBank/DDBJ databases">
        <authorList>
            <person name="Hitch T.C.A."/>
            <person name="Wylensek D."/>
            <person name="Clavel T."/>
        </authorList>
    </citation>
    <scope>NUCLEOTIDE SEQUENCE [LARGE SCALE GENOMIC DNA]</scope>
    <source>
        <strain evidence="4 5">105184</strain>
    </source>
</reference>
<feature type="compositionally biased region" description="Low complexity" evidence="1">
    <location>
        <begin position="631"/>
        <end position="642"/>
    </location>
</feature>
<dbReference type="Pfam" id="PF09967">
    <property type="entry name" value="DUF2201"/>
    <property type="match status" value="1"/>
</dbReference>
<accession>A0A7X9T9H6</accession>
<feature type="region of interest" description="Disordered" evidence="1">
    <location>
        <begin position="403"/>
        <end position="436"/>
    </location>
</feature>
<evidence type="ECO:0000313" key="4">
    <source>
        <dbReference type="EMBL" id="NMF25351.1"/>
    </source>
</evidence>
<dbReference type="CDD" id="cd00198">
    <property type="entry name" value="vWFA"/>
    <property type="match status" value="1"/>
</dbReference>
<comment type="caution">
    <text evidence="4">The sequence shown here is derived from an EMBL/GenBank/DDBJ whole genome shotgun (WGS) entry which is preliminary data.</text>
</comment>
<dbReference type="Gene3D" id="3.40.50.410">
    <property type="entry name" value="von Willebrand factor, type A domain"/>
    <property type="match status" value="1"/>
</dbReference>
<name>A0A7X9T9H6_9ACTN</name>
<dbReference type="Pfam" id="PF13203">
    <property type="entry name" value="DUF2201_N"/>
    <property type="match status" value="1"/>
</dbReference>
<feature type="region of interest" description="Disordered" evidence="1">
    <location>
        <begin position="604"/>
        <end position="756"/>
    </location>
</feature>
<gene>
    <name evidence="4" type="ORF">HF885_02665</name>
</gene>
<evidence type="ECO:0000256" key="1">
    <source>
        <dbReference type="SAM" id="MobiDB-lite"/>
    </source>
</evidence>